<dbReference type="InterPro" id="IPR011006">
    <property type="entry name" value="CheY-like_superfamily"/>
</dbReference>
<sequence length="246" mass="27993">MQETKTYDFQQTGQKKKILLVEDDAHVCSFINKGLTEENFEISVAMDGKIGLQMALASSFDLIILDIMLPTIGGLDLCHMIRAHDSEVPILLLSALGSTENVVVGLDTGADDYLTKPFKFIELMARIRALLRRKLSPKMEVPHEKILRFGDLSLNDYTKEVARNGHELSLTSTEYRLLHLFMNHPRRVLSRVEILDEVWGVNFDMSTNVVDVYVNYLRKKLEKSGDPRLIHTVIGMGYVLKENQEN</sequence>
<protein>
    <submittedName>
        <fullName evidence="10">Response regulator</fullName>
    </submittedName>
</protein>
<dbReference type="SMART" id="SM00862">
    <property type="entry name" value="Trans_reg_C"/>
    <property type="match status" value="1"/>
</dbReference>
<dbReference type="AlphaFoldDB" id="A0A7C9FPQ6"/>
<keyword evidence="3" id="KW-0805">Transcription regulation</keyword>
<keyword evidence="1 6" id="KW-0597">Phosphoprotein</keyword>
<accession>A0A7C9FPQ6</accession>
<dbReference type="RefSeq" id="WP_152758963.1">
    <property type="nucleotide sequence ID" value="NZ_WHLY01000002.1"/>
</dbReference>
<dbReference type="InterPro" id="IPR036388">
    <property type="entry name" value="WH-like_DNA-bd_sf"/>
</dbReference>
<dbReference type="InterPro" id="IPR001867">
    <property type="entry name" value="OmpR/PhoB-type_DNA-bd"/>
</dbReference>
<dbReference type="InterPro" id="IPR001789">
    <property type="entry name" value="Sig_transdc_resp-reg_receiver"/>
</dbReference>
<organism evidence="10 11">
    <name type="scientific">Salmonirosea aquatica</name>
    <dbReference type="NCBI Taxonomy" id="2654236"/>
    <lineage>
        <taxon>Bacteria</taxon>
        <taxon>Pseudomonadati</taxon>
        <taxon>Bacteroidota</taxon>
        <taxon>Cytophagia</taxon>
        <taxon>Cytophagales</taxon>
        <taxon>Spirosomataceae</taxon>
        <taxon>Salmonirosea</taxon>
    </lineage>
</organism>
<dbReference type="GO" id="GO:0032993">
    <property type="term" value="C:protein-DNA complex"/>
    <property type="evidence" value="ECO:0007669"/>
    <property type="project" value="TreeGrafter"/>
</dbReference>
<evidence type="ECO:0000313" key="11">
    <source>
        <dbReference type="Proteomes" id="UP000479293"/>
    </source>
</evidence>
<keyword evidence="11" id="KW-1185">Reference proteome</keyword>
<evidence type="ECO:0000256" key="2">
    <source>
        <dbReference type="ARBA" id="ARBA00023012"/>
    </source>
</evidence>
<dbReference type="GO" id="GO:0000156">
    <property type="term" value="F:phosphorelay response regulator activity"/>
    <property type="evidence" value="ECO:0007669"/>
    <property type="project" value="TreeGrafter"/>
</dbReference>
<dbReference type="Gene3D" id="3.40.50.2300">
    <property type="match status" value="1"/>
</dbReference>
<dbReference type="InterPro" id="IPR039420">
    <property type="entry name" value="WalR-like"/>
</dbReference>
<dbReference type="Pfam" id="PF00072">
    <property type="entry name" value="Response_reg"/>
    <property type="match status" value="1"/>
</dbReference>
<evidence type="ECO:0000259" key="9">
    <source>
        <dbReference type="PROSITE" id="PS51755"/>
    </source>
</evidence>
<dbReference type="FunFam" id="3.40.50.2300:FF:000001">
    <property type="entry name" value="DNA-binding response regulator PhoB"/>
    <property type="match status" value="1"/>
</dbReference>
<dbReference type="GO" id="GO:0000976">
    <property type="term" value="F:transcription cis-regulatory region binding"/>
    <property type="evidence" value="ECO:0007669"/>
    <property type="project" value="TreeGrafter"/>
</dbReference>
<evidence type="ECO:0000256" key="3">
    <source>
        <dbReference type="ARBA" id="ARBA00023015"/>
    </source>
</evidence>
<keyword evidence="5" id="KW-0804">Transcription</keyword>
<dbReference type="FunFam" id="1.10.10.10:FF:000005">
    <property type="entry name" value="Two-component system response regulator"/>
    <property type="match status" value="1"/>
</dbReference>
<dbReference type="Pfam" id="PF00486">
    <property type="entry name" value="Trans_reg_C"/>
    <property type="match status" value="1"/>
</dbReference>
<evidence type="ECO:0000256" key="4">
    <source>
        <dbReference type="ARBA" id="ARBA00023125"/>
    </source>
</evidence>
<dbReference type="PANTHER" id="PTHR48111">
    <property type="entry name" value="REGULATOR OF RPOS"/>
    <property type="match status" value="1"/>
</dbReference>
<evidence type="ECO:0000313" key="10">
    <source>
        <dbReference type="EMBL" id="MPR33589.1"/>
    </source>
</evidence>
<name>A0A7C9FPQ6_9BACT</name>
<comment type="caution">
    <text evidence="10">The sequence shown here is derived from an EMBL/GenBank/DDBJ whole genome shotgun (WGS) entry which is preliminary data.</text>
</comment>
<evidence type="ECO:0000256" key="7">
    <source>
        <dbReference type="PROSITE-ProRule" id="PRU01091"/>
    </source>
</evidence>
<evidence type="ECO:0000256" key="6">
    <source>
        <dbReference type="PROSITE-ProRule" id="PRU00169"/>
    </source>
</evidence>
<keyword evidence="4 7" id="KW-0238">DNA-binding</keyword>
<dbReference type="Gene3D" id="6.10.250.690">
    <property type="match status" value="1"/>
</dbReference>
<dbReference type="Gene3D" id="1.10.10.10">
    <property type="entry name" value="Winged helix-like DNA-binding domain superfamily/Winged helix DNA-binding domain"/>
    <property type="match status" value="1"/>
</dbReference>
<dbReference type="EMBL" id="WHLY01000002">
    <property type="protein sequence ID" value="MPR33589.1"/>
    <property type="molecule type" value="Genomic_DNA"/>
</dbReference>
<keyword evidence="2" id="KW-0902">Two-component regulatory system</keyword>
<dbReference type="Proteomes" id="UP000479293">
    <property type="component" value="Unassembled WGS sequence"/>
</dbReference>
<dbReference type="SUPFAM" id="SSF46894">
    <property type="entry name" value="C-terminal effector domain of the bipartite response regulators"/>
    <property type="match status" value="1"/>
</dbReference>
<dbReference type="PANTHER" id="PTHR48111:SF22">
    <property type="entry name" value="REGULATOR OF RPOS"/>
    <property type="match status" value="1"/>
</dbReference>
<evidence type="ECO:0000256" key="1">
    <source>
        <dbReference type="ARBA" id="ARBA00022553"/>
    </source>
</evidence>
<evidence type="ECO:0000256" key="5">
    <source>
        <dbReference type="ARBA" id="ARBA00023163"/>
    </source>
</evidence>
<dbReference type="GO" id="GO:0005829">
    <property type="term" value="C:cytosol"/>
    <property type="evidence" value="ECO:0007669"/>
    <property type="project" value="TreeGrafter"/>
</dbReference>
<dbReference type="InterPro" id="IPR016032">
    <property type="entry name" value="Sig_transdc_resp-reg_C-effctor"/>
</dbReference>
<feature type="domain" description="Response regulatory" evidence="8">
    <location>
        <begin position="17"/>
        <end position="131"/>
    </location>
</feature>
<dbReference type="PROSITE" id="PS50110">
    <property type="entry name" value="RESPONSE_REGULATORY"/>
    <property type="match status" value="1"/>
</dbReference>
<dbReference type="CDD" id="cd00383">
    <property type="entry name" value="trans_reg_C"/>
    <property type="match status" value="1"/>
</dbReference>
<evidence type="ECO:0000259" key="8">
    <source>
        <dbReference type="PROSITE" id="PS50110"/>
    </source>
</evidence>
<feature type="modified residue" description="4-aspartylphosphate" evidence="6">
    <location>
        <position position="66"/>
    </location>
</feature>
<reference evidence="10 11" key="1">
    <citation type="submission" date="2019-10" db="EMBL/GenBank/DDBJ databases">
        <title>Draft Genome Sequence of Cytophagaceae sp. SJW1-29.</title>
        <authorList>
            <person name="Choi A."/>
        </authorList>
    </citation>
    <scope>NUCLEOTIDE SEQUENCE [LARGE SCALE GENOMIC DNA]</scope>
    <source>
        <strain evidence="10 11">SJW1-29</strain>
    </source>
</reference>
<dbReference type="SUPFAM" id="SSF52172">
    <property type="entry name" value="CheY-like"/>
    <property type="match status" value="1"/>
</dbReference>
<feature type="DNA-binding region" description="OmpR/PhoB-type" evidence="7">
    <location>
        <begin position="144"/>
        <end position="242"/>
    </location>
</feature>
<feature type="domain" description="OmpR/PhoB-type" evidence="9">
    <location>
        <begin position="144"/>
        <end position="242"/>
    </location>
</feature>
<dbReference type="PROSITE" id="PS51755">
    <property type="entry name" value="OMPR_PHOB"/>
    <property type="match status" value="1"/>
</dbReference>
<dbReference type="GO" id="GO:0006355">
    <property type="term" value="P:regulation of DNA-templated transcription"/>
    <property type="evidence" value="ECO:0007669"/>
    <property type="project" value="InterPro"/>
</dbReference>
<dbReference type="SMART" id="SM00448">
    <property type="entry name" value="REC"/>
    <property type="match status" value="1"/>
</dbReference>
<proteinExistence type="predicted"/>
<gene>
    <name evidence="10" type="ORF">GBK04_09465</name>
</gene>